<keyword evidence="3" id="KW-1185">Reference proteome</keyword>
<dbReference type="GeneID" id="28854262"/>
<sequence>MAKMNVAALLYTLALAASVDSSALPSIQRRQEDKVTNGLAERREMLLANYKYLENFTLNPVDPPFEEGKTEAKAMCRTREEWAGVCMADLYQRRNLKDITRVQLGYTTKFLGEVPNDTPNTAEVGYTSAEMTSQTTTQGWSIGAKIGAPKLADGKISVELSGTYSKTWTNVLQVTDTTNYKMNCPAKHLCRIERWAFYLNLKGFCVQQPMINDKCWGDKGTFPCMTKGNCGEENAISSGKVAACTNTGCWSSMDQTLAMCKQNPDAKMDCAVETTIFENDRPKSTIALIAIPFVNTTQVKRANVDYSKLELDFANVKIEFRD</sequence>
<evidence type="ECO:0000256" key="1">
    <source>
        <dbReference type="SAM" id="SignalP"/>
    </source>
</evidence>
<dbReference type="Gene3D" id="2.170.15.10">
    <property type="entry name" value="Proaerolysin, chain A, domain 3"/>
    <property type="match status" value="1"/>
</dbReference>
<dbReference type="KEGG" id="pchm:VFPPC_12358"/>
<dbReference type="Proteomes" id="UP000078397">
    <property type="component" value="Unassembled WGS sequence"/>
</dbReference>
<reference evidence="2 3" key="1">
    <citation type="journal article" date="2016" name="PLoS Pathog.">
        <title>Biosynthesis of antibiotic leucinostatins in bio-control fungus Purpureocillium lilacinum and their inhibition on phytophthora revealed by genome mining.</title>
        <authorList>
            <person name="Wang G."/>
            <person name="Liu Z."/>
            <person name="Lin R."/>
            <person name="Li E."/>
            <person name="Mao Z."/>
            <person name="Ling J."/>
            <person name="Yang Y."/>
            <person name="Yin W.B."/>
            <person name="Xie B."/>
        </authorList>
    </citation>
    <scope>NUCLEOTIDE SEQUENCE [LARGE SCALE GENOMIC DNA]</scope>
    <source>
        <strain evidence="2">170</strain>
    </source>
</reference>
<feature type="signal peptide" evidence="1">
    <location>
        <begin position="1"/>
        <end position="16"/>
    </location>
</feature>
<organism evidence="2 3">
    <name type="scientific">Pochonia chlamydosporia 170</name>
    <dbReference type="NCBI Taxonomy" id="1380566"/>
    <lineage>
        <taxon>Eukaryota</taxon>
        <taxon>Fungi</taxon>
        <taxon>Dikarya</taxon>
        <taxon>Ascomycota</taxon>
        <taxon>Pezizomycotina</taxon>
        <taxon>Sordariomycetes</taxon>
        <taxon>Hypocreomycetidae</taxon>
        <taxon>Hypocreales</taxon>
        <taxon>Clavicipitaceae</taxon>
        <taxon>Pochonia</taxon>
    </lineage>
</organism>
<evidence type="ECO:0000313" key="3">
    <source>
        <dbReference type="Proteomes" id="UP000078397"/>
    </source>
</evidence>
<dbReference type="RefSeq" id="XP_018135855.1">
    <property type="nucleotide sequence ID" value="XM_018290268.1"/>
</dbReference>
<proteinExistence type="predicted"/>
<keyword evidence="1" id="KW-0732">Signal</keyword>
<dbReference type="AlphaFoldDB" id="A0A179EXG3"/>
<dbReference type="EMBL" id="LSBJ02000008">
    <property type="protein sequence ID" value="OAQ57543.1"/>
    <property type="molecule type" value="Genomic_DNA"/>
</dbReference>
<evidence type="ECO:0000313" key="2">
    <source>
        <dbReference type="EMBL" id="OAQ57543.1"/>
    </source>
</evidence>
<comment type="caution">
    <text evidence="2">The sequence shown here is derived from an EMBL/GenBank/DDBJ whole genome shotgun (WGS) entry which is preliminary data.</text>
</comment>
<accession>A0A179EXG3</accession>
<feature type="chain" id="PRO_5008101057" evidence="1">
    <location>
        <begin position="17"/>
        <end position="322"/>
    </location>
</feature>
<gene>
    <name evidence="2" type="ORF">VFPPC_12358</name>
</gene>
<protein>
    <submittedName>
        <fullName evidence="2">Uncharacterized protein</fullName>
    </submittedName>
</protein>
<name>A0A179EXG3_METCM</name>